<dbReference type="Gene3D" id="1.10.150.20">
    <property type="entry name" value="5' to 3' exonuclease, C-terminal subdomain"/>
    <property type="match status" value="1"/>
</dbReference>
<dbReference type="Proteomes" id="UP000823405">
    <property type="component" value="Unassembled WGS sequence"/>
</dbReference>
<gene>
    <name evidence="1" type="ORF">BGZ97_010942</name>
</gene>
<keyword evidence="2" id="KW-1185">Reference proteome</keyword>
<name>A0A9P6QKA8_9FUNG</name>
<dbReference type="AlphaFoldDB" id="A0A9P6QKA8"/>
<protein>
    <submittedName>
        <fullName evidence="1">Uncharacterized protein</fullName>
    </submittedName>
</protein>
<proteinExistence type="predicted"/>
<reference evidence="1" key="1">
    <citation type="journal article" date="2020" name="Fungal Divers.">
        <title>Resolving the Mortierellaceae phylogeny through synthesis of multi-gene phylogenetics and phylogenomics.</title>
        <authorList>
            <person name="Vandepol N."/>
            <person name="Liber J."/>
            <person name="Desiro A."/>
            <person name="Na H."/>
            <person name="Kennedy M."/>
            <person name="Barry K."/>
            <person name="Grigoriev I.V."/>
            <person name="Miller A.N."/>
            <person name="O'Donnell K."/>
            <person name="Stajich J.E."/>
            <person name="Bonito G."/>
        </authorList>
    </citation>
    <scope>NUCLEOTIDE SEQUENCE</scope>
    <source>
        <strain evidence="1">NVP60</strain>
    </source>
</reference>
<sequence length="143" mass="16491">MAAYENVETIYRPLSRKRFLKYKMAVVTKHLELSRKQLTALCCVSKNDYTTNLTQMGIKTNYGIMKTITDDDLQTMVRQYLAHKTVVIKKPDPDRFDPALKVFCRRQLTIPDPSAASDGLGADARLQKLLQRSARIRDNLRDR</sequence>
<evidence type="ECO:0000313" key="1">
    <source>
        <dbReference type="EMBL" id="KAG0272621.1"/>
    </source>
</evidence>
<dbReference type="EMBL" id="JAAAIN010005900">
    <property type="protein sequence ID" value="KAG0272621.1"/>
    <property type="molecule type" value="Genomic_DNA"/>
</dbReference>
<evidence type="ECO:0000313" key="2">
    <source>
        <dbReference type="Proteomes" id="UP000823405"/>
    </source>
</evidence>
<dbReference type="OrthoDB" id="2433063at2759"/>
<comment type="caution">
    <text evidence="1">The sequence shown here is derived from an EMBL/GenBank/DDBJ whole genome shotgun (WGS) entry which is preliminary data.</text>
</comment>
<feature type="non-terminal residue" evidence="1">
    <location>
        <position position="1"/>
    </location>
</feature>
<organism evidence="1 2">
    <name type="scientific">Linnemannia gamsii</name>
    <dbReference type="NCBI Taxonomy" id="64522"/>
    <lineage>
        <taxon>Eukaryota</taxon>
        <taxon>Fungi</taxon>
        <taxon>Fungi incertae sedis</taxon>
        <taxon>Mucoromycota</taxon>
        <taxon>Mortierellomycotina</taxon>
        <taxon>Mortierellomycetes</taxon>
        <taxon>Mortierellales</taxon>
        <taxon>Mortierellaceae</taxon>
        <taxon>Linnemannia</taxon>
    </lineage>
</organism>
<accession>A0A9P6QKA8</accession>